<dbReference type="AlphaFoldDB" id="A0A812DM24"/>
<evidence type="ECO:0000313" key="2">
    <source>
        <dbReference type="Proteomes" id="UP000597762"/>
    </source>
</evidence>
<dbReference type="Proteomes" id="UP000597762">
    <property type="component" value="Unassembled WGS sequence"/>
</dbReference>
<sequence length="809" mass="91728">MFLRKLSPLHLLDSFDLKRRSKRSSETKFRLKTFFSSFNPTWAQCLLEETGELTRDNKKLLLFFQHNVGAVSTVRHRGTGKRQQKIVAVLSTQRGRSVYCETRDNKKLLEQCLRDNKKLLLFFQHNVGAVSTVRHRGELAETTKIVAVLSTQRGRSVYCETPGNWQETTKIVAVLSTQRGRSVYCETPGNWQETTKIVAVLSTQRGRSVYCETPGNWQETTKIVAVLSTQRGRSVYCETPGNWQETTKIVAVLSTQRGRSVYCERHNWELARDNKNCCCSFNTTWAQCLLHRGTGKRQQKIVAVLSTQRGRSVYCETPGNWQETTKNCCCSFNTTWAQCLLHLGTGKRQQKLLLFFQHNVGAVSTVRHLGTGKRQQKIVAVLSTQRGRSVYCETPGNWQETTKNCCCSFNTTWAQCLLFFQHNVGETLGNWQETTKIVAVLSTQRGRSVYCETPGELRQLETTKIVAVLSTQRGRSVYCETPGNWQETTKNCCCSFQHNVGAVSTVRHLGTGKRQQKLLLFFQHNVGAVSTVRHLGTGKRQQKIVVVLCQLVYCETPGHWQETTKKLLLFFQHNVGAVSTVWQETPFNTTWGTGQETTKIVAVLSTQRGRSVYCETPGNWQETTKNCCCSFNTTWAQCLARDNKKLFFETPGNWQETTKIVAVLFNTTWAQCLLHRGTGKRQQKIVAVLSTQRGRSVYCDNKKTPGELARDNKKLLLFFQHNVGAVSTVRHRGTGKRQQKIVAVLSTQRGRSVYCETPGNWQETTKNCCCSFNTTTTKIGRSETRGLLGETPGHWQETTKNCCCSFNTT</sequence>
<organism evidence="1 2">
    <name type="scientific">Acanthosepion pharaonis</name>
    <name type="common">Pharaoh cuttlefish</name>
    <name type="synonym">Sepia pharaonis</name>
    <dbReference type="NCBI Taxonomy" id="158019"/>
    <lineage>
        <taxon>Eukaryota</taxon>
        <taxon>Metazoa</taxon>
        <taxon>Spiralia</taxon>
        <taxon>Lophotrochozoa</taxon>
        <taxon>Mollusca</taxon>
        <taxon>Cephalopoda</taxon>
        <taxon>Coleoidea</taxon>
        <taxon>Decapodiformes</taxon>
        <taxon>Sepiida</taxon>
        <taxon>Sepiina</taxon>
        <taxon>Sepiidae</taxon>
        <taxon>Acanthosepion</taxon>
    </lineage>
</organism>
<accession>A0A812DM24</accession>
<proteinExistence type="predicted"/>
<dbReference type="EMBL" id="CAHIKZ030003505">
    <property type="protein sequence ID" value="CAE1301125.1"/>
    <property type="molecule type" value="Genomic_DNA"/>
</dbReference>
<name>A0A812DM24_ACAPH</name>
<protein>
    <submittedName>
        <fullName evidence="1">Uncharacterized protein</fullName>
    </submittedName>
</protein>
<gene>
    <name evidence="1" type="ORF">SPHA_54206</name>
</gene>
<comment type="caution">
    <text evidence="1">The sequence shown here is derived from an EMBL/GenBank/DDBJ whole genome shotgun (WGS) entry which is preliminary data.</text>
</comment>
<evidence type="ECO:0000313" key="1">
    <source>
        <dbReference type="EMBL" id="CAE1301125.1"/>
    </source>
</evidence>
<reference evidence="1" key="1">
    <citation type="submission" date="2021-01" db="EMBL/GenBank/DDBJ databases">
        <authorList>
            <person name="Li R."/>
            <person name="Bekaert M."/>
        </authorList>
    </citation>
    <scope>NUCLEOTIDE SEQUENCE</scope>
    <source>
        <strain evidence="1">Farmed</strain>
    </source>
</reference>
<keyword evidence="2" id="KW-1185">Reference proteome</keyword>